<keyword evidence="3 7" id="KW-0808">Transferase</keyword>
<feature type="domain" description="Erythromycin biosynthesis protein CIII-like N-terminal" evidence="6">
    <location>
        <begin position="22"/>
        <end position="250"/>
    </location>
</feature>
<keyword evidence="4" id="KW-0045">Antibiotic biosynthesis</keyword>
<evidence type="ECO:0000313" key="8">
    <source>
        <dbReference type="Proteomes" id="UP000198923"/>
    </source>
</evidence>
<dbReference type="STRING" id="504805.SAMN05421505_1114"/>
<dbReference type="PANTHER" id="PTHR48050">
    <property type="entry name" value="STEROL 3-BETA-GLUCOSYLTRANSFERASE"/>
    <property type="match status" value="1"/>
</dbReference>
<dbReference type="GO" id="GO:0008194">
    <property type="term" value="F:UDP-glycosyltransferase activity"/>
    <property type="evidence" value="ECO:0007669"/>
    <property type="project" value="InterPro"/>
</dbReference>
<keyword evidence="2" id="KW-0328">Glycosyltransferase</keyword>
<protein>
    <submittedName>
        <fullName evidence="7">Glycosyltransferase, activator-dependent family</fullName>
    </submittedName>
</protein>
<evidence type="ECO:0000256" key="2">
    <source>
        <dbReference type="ARBA" id="ARBA00022676"/>
    </source>
</evidence>
<dbReference type="RefSeq" id="WP_093170746.1">
    <property type="nucleotide sequence ID" value="NZ_FNCN01000011.1"/>
</dbReference>
<dbReference type="Pfam" id="PF06722">
    <property type="entry name" value="EryCIII-like_C"/>
    <property type="match status" value="1"/>
</dbReference>
<proteinExistence type="inferred from homology"/>
<keyword evidence="8" id="KW-1185">Reference proteome</keyword>
<gene>
    <name evidence="7" type="ORF">SAMN05421505_1114</name>
</gene>
<dbReference type="NCBIfam" id="TIGR04516">
    <property type="entry name" value="glycosyl_450act"/>
    <property type="match status" value="1"/>
</dbReference>
<dbReference type="InterPro" id="IPR002213">
    <property type="entry name" value="UDP_glucos_trans"/>
</dbReference>
<accession>A0A1G7ZCK7</accession>
<evidence type="ECO:0000259" key="5">
    <source>
        <dbReference type="Pfam" id="PF06722"/>
    </source>
</evidence>
<evidence type="ECO:0000313" key="7">
    <source>
        <dbReference type="EMBL" id="SDH06428.1"/>
    </source>
</evidence>
<name>A0A1G7ZCK7_9ACTN</name>
<evidence type="ECO:0000256" key="4">
    <source>
        <dbReference type="ARBA" id="ARBA00023194"/>
    </source>
</evidence>
<dbReference type="EMBL" id="FNCN01000011">
    <property type="protein sequence ID" value="SDH06428.1"/>
    <property type="molecule type" value="Genomic_DNA"/>
</dbReference>
<sequence length="422" mass="46809">MRVLIATQAERTHFLGMVPLAWALRTAGHDVVVASQPELTEVVGGAGLTFVPVGTDHRFRHVIKRGAAAPEPDFDMTGLRPDRVTWEYLRDGYRQIVPWWWRMVNEPMLGDLIALCRGWRPDLVIWEPTTFAGAIAAEASGAVHARFLWSVDLFAGMRGHYLRLMHEQPAGRREDPLADWIGTRVAAFGGEFSETLTRGHFTIDYMPDSLRLDVPLRYAAMCYVPYNGRAVVPEWLRRPSQRPRVCLTLGTTAHERFGRYAVSVPDLIEAVGDVDAEVVVTLPRAQQESLPRVPDNIRLVDFAPLHAVLPTCAAIVNQGGPGTVFTTLSYGVPQLILPNPHMFDAPLLARRVAEQGAGLTVASADVTPEVVREGLLTVLADPGFRRHTNRIRDEMRGLPTPNALVPEIEGLAAHYRRPVVTQ</sequence>
<dbReference type="GO" id="GO:0017000">
    <property type="term" value="P:antibiotic biosynthetic process"/>
    <property type="evidence" value="ECO:0007669"/>
    <property type="project" value="UniProtKB-KW"/>
</dbReference>
<feature type="domain" description="Erythromycin biosynthesis protein CIII-like C-terminal" evidence="5">
    <location>
        <begin position="267"/>
        <end position="410"/>
    </location>
</feature>
<organism evidence="7 8">
    <name type="scientific">Sinosporangium album</name>
    <dbReference type="NCBI Taxonomy" id="504805"/>
    <lineage>
        <taxon>Bacteria</taxon>
        <taxon>Bacillati</taxon>
        <taxon>Actinomycetota</taxon>
        <taxon>Actinomycetes</taxon>
        <taxon>Streptosporangiales</taxon>
        <taxon>Streptosporangiaceae</taxon>
        <taxon>Sinosporangium</taxon>
    </lineage>
</organism>
<dbReference type="InterPro" id="IPR030953">
    <property type="entry name" value="Glycosyl_450act"/>
</dbReference>
<dbReference type="Proteomes" id="UP000198923">
    <property type="component" value="Unassembled WGS sequence"/>
</dbReference>
<reference evidence="7 8" key="1">
    <citation type="submission" date="2016-10" db="EMBL/GenBank/DDBJ databases">
        <authorList>
            <person name="de Groot N.N."/>
        </authorList>
    </citation>
    <scope>NUCLEOTIDE SEQUENCE [LARGE SCALE GENOMIC DNA]</scope>
    <source>
        <strain evidence="7 8">CPCC 201354</strain>
    </source>
</reference>
<evidence type="ECO:0000259" key="6">
    <source>
        <dbReference type="Pfam" id="PF21036"/>
    </source>
</evidence>
<dbReference type="Gene3D" id="3.40.50.2000">
    <property type="entry name" value="Glycogen Phosphorylase B"/>
    <property type="match status" value="2"/>
</dbReference>
<dbReference type="PANTHER" id="PTHR48050:SF13">
    <property type="entry name" value="STEROL 3-BETA-GLUCOSYLTRANSFERASE UGT80A2"/>
    <property type="match status" value="1"/>
</dbReference>
<dbReference type="InterPro" id="IPR050426">
    <property type="entry name" value="Glycosyltransferase_28"/>
</dbReference>
<dbReference type="GO" id="GO:0016758">
    <property type="term" value="F:hexosyltransferase activity"/>
    <property type="evidence" value="ECO:0007669"/>
    <property type="project" value="UniProtKB-ARBA"/>
</dbReference>
<dbReference type="Pfam" id="PF21036">
    <property type="entry name" value="EryCIII-like_N"/>
    <property type="match status" value="1"/>
</dbReference>
<dbReference type="CDD" id="cd03784">
    <property type="entry name" value="GT1_Gtf-like"/>
    <property type="match status" value="1"/>
</dbReference>
<dbReference type="SUPFAM" id="SSF53756">
    <property type="entry name" value="UDP-Glycosyltransferase/glycogen phosphorylase"/>
    <property type="match status" value="1"/>
</dbReference>
<dbReference type="InterPro" id="IPR048284">
    <property type="entry name" value="EryCIII-like_N"/>
</dbReference>
<dbReference type="OrthoDB" id="5488434at2"/>
<evidence type="ECO:0000256" key="3">
    <source>
        <dbReference type="ARBA" id="ARBA00022679"/>
    </source>
</evidence>
<evidence type="ECO:0000256" key="1">
    <source>
        <dbReference type="ARBA" id="ARBA00006962"/>
    </source>
</evidence>
<dbReference type="InterPro" id="IPR010610">
    <property type="entry name" value="EryCIII-like_C"/>
</dbReference>
<dbReference type="FunFam" id="3.40.50.2000:FF:000072">
    <property type="entry name" value="Glycosyl transferase"/>
    <property type="match status" value="1"/>
</dbReference>
<comment type="similarity">
    <text evidence="1">Belongs to the glycosyltransferase 28 family.</text>
</comment>
<dbReference type="AlphaFoldDB" id="A0A1G7ZCK7"/>